<proteinExistence type="predicted"/>
<sequence>MTQTITHAERDFLRGFAAGAKTGTPESDWADYSRQLSDAEIARQESRGYDRGLEHGREYARMK</sequence>
<evidence type="ECO:0000313" key="2">
    <source>
        <dbReference type="EMBL" id="QJA66761.1"/>
    </source>
</evidence>
<gene>
    <name evidence="3" type="ORF">MM415A04006_0004</name>
    <name evidence="2" type="ORF">MM415B00334_0014</name>
</gene>
<dbReference type="EMBL" id="MT141560">
    <property type="protein sequence ID" value="QJA66761.1"/>
    <property type="molecule type" value="Genomic_DNA"/>
</dbReference>
<protein>
    <submittedName>
        <fullName evidence="3">Uncharacterized protein</fullName>
    </submittedName>
</protein>
<feature type="region of interest" description="Disordered" evidence="1">
    <location>
        <begin position="43"/>
        <end position="63"/>
    </location>
</feature>
<evidence type="ECO:0000313" key="3">
    <source>
        <dbReference type="EMBL" id="QJA70085.1"/>
    </source>
</evidence>
<reference evidence="3" key="1">
    <citation type="submission" date="2020-03" db="EMBL/GenBank/DDBJ databases">
        <title>The deep terrestrial virosphere.</title>
        <authorList>
            <person name="Holmfeldt K."/>
            <person name="Nilsson E."/>
            <person name="Simone D."/>
            <person name="Lopez-Fernandez M."/>
            <person name="Wu X."/>
            <person name="de Brujin I."/>
            <person name="Lundin D."/>
            <person name="Andersson A."/>
            <person name="Bertilsson S."/>
            <person name="Dopson M."/>
        </authorList>
    </citation>
    <scope>NUCLEOTIDE SEQUENCE</scope>
    <source>
        <strain evidence="3">MM415A04006</strain>
        <strain evidence="2">MM415B00334</strain>
    </source>
</reference>
<accession>A0A6M3JLU1</accession>
<name>A0A6M3JLU1_9ZZZZ</name>
<dbReference type="AlphaFoldDB" id="A0A6M3JLU1"/>
<evidence type="ECO:0000256" key="1">
    <source>
        <dbReference type="SAM" id="MobiDB-lite"/>
    </source>
</evidence>
<organism evidence="3">
    <name type="scientific">viral metagenome</name>
    <dbReference type="NCBI Taxonomy" id="1070528"/>
    <lineage>
        <taxon>unclassified sequences</taxon>
        <taxon>metagenomes</taxon>
        <taxon>organismal metagenomes</taxon>
    </lineage>
</organism>
<dbReference type="EMBL" id="MT141763">
    <property type="protein sequence ID" value="QJA70085.1"/>
    <property type="molecule type" value="Genomic_DNA"/>
</dbReference>